<evidence type="ECO:0008006" key="5">
    <source>
        <dbReference type="Google" id="ProtNLM"/>
    </source>
</evidence>
<dbReference type="GO" id="GO:0006310">
    <property type="term" value="P:DNA recombination"/>
    <property type="evidence" value="ECO:0007669"/>
    <property type="project" value="UniProtKB-KW"/>
</dbReference>
<dbReference type="RefSeq" id="WP_112403847.1">
    <property type="nucleotide sequence ID" value="NZ_QLTR01000010.1"/>
</dbReference>
<feature type="region of interest" description="Disordered" evidence="2">
    <location>
        <begin position="1"/>
        <end position="21"/>
    </location>
</feature>
<evidence type="ECO:0000256" key="1">
    <source>
        <dbReference type="ARBA" id="ARBA00023172"/>
    </source>
</evidence>
<dbReference type="InterPro" id="IPR011010">
    <property type="entry name" value="DNA_brk_join_enz"/>
</dbReference>
<dbReference type="GO" id="GO:0015074">
    <property type="term" value="P:DNA integration"/>
    <property type="evidence" value="ECO:0007669"/>
    <property type="project" value="InterPro"/>
</dbReference>
<dbReference type="AlphaFoldDB" id="A0A329EGQ8"/>
<dbReference type="Gene3D" id="1.10.443.10">
    <property type="entry name" value="Intergrase catalytic core"/>
    <property type="match status" value="1"/>
</dbReference>
<dbReference type="Proteomes" id="UP000248729">
    <property type="component" value="Unassembled WGS sequence"/>
</dbReference>
<evidence type="ECO:0000256" key="2">
    <source>
        <dbReference type="SAM" id="MobiDB-lite"/>
    </source>
</evidence>
<gene>
    <name evidence="3" type="ORF">DET48_110152</name>
</gene>
<sequence>MVSINHIARRNRQHNSGGRYPDALKHATTMAIMLRKLAKESSKDRPAMTIVALHLWLTQQWPNIRSSEDIPDFERISGSTICRKNTFRTYYDGSYTWTEYAHGYQDGESTHYLWHPLPPHFNAFFQPFISGQSYETPFLRPKVKNRLFLLMNQNWKTPPSLSHLPRVRKDSFHRYLINCALVDNTLSAIPRAQIVTNNRNHHKHAERYQRIDSDRVRYKLFDAQHRYITRLIQAARSANLSTHFDVFHENHATNLIADRTRLARYLTSSGRIAQYVLDTSNNVKQTIRSPAIKIGSKRYLDENEVVHFFDLLFNYVEKLAPKKSAKKNRWINYFQAATYRVALLFILLTGARPTHGISILGKYYAGGNIVFIKDKGRLRQLIVCDYLKREIQHYLELQAKVLSKFSISNNLEELWYCIDDSGRTFRLSNRALRQFMNQLWPGVIPYQLRHFFAQSAVNDLSSARLLDQDIDRIMGHESIGEHLGRDVVFPFTVNTIKTYLNHYATRLSLKEFIYV</sequence>
<evidence type="ECO:0000313" key="4">
    <source>
        <dbReference type="Proteomes" id="UP000248729"/>
    </source>
</evidence>
<accession>A0A329EGQ8</accession>
<comment type="caution">
    <text evidence="3">The sequence shown here is derived from an EMBL/GenBank/DDBJ whole genome shotgun (WGS) entry which is preliminary data.</text>
</comment>
<dbReference type="EMBL" id="QLTR01000010">
    <property type="protein sequence ID" value="RAS64366.1"/>
    <property type="molecule type" value="Genomic_DNA"/>
</dbReference>
<dbReference type="InterPro" id="IPR013762">
    <property type="entry name" value="Integrase-like_cat_sf"/>
</dbReference>
<protein>
    <recommendedName>
        <fullName evidence="5">Tyr recombinase domain-containing protein</fullName>
    </recommendedName>
</protein>
<proteinExistence type="predicted"/>
<dbReference type="GO" id="GO:0003677">
    <property type="term" value="F:DNA binding"/>
    <property type="evidence" value="ECO:0007669"/>
    <property type="project" value="InterPro"/>
</dbReference>
<name>A0A329EGQ8_VIBDI</name>
<evidence type="ECO:0000313" key="3">
    <source>
        <dbReference type="EMBL" id="RAS64366.1"/>
    </source>
</evidence>
<reference evidence="3 4" key="1">
    <citation type="submission" date="2018-06" db="EMBL/GenBank/DDBJ databases">
        <title>Freshwater and sediment microbial communities from various areas in North America, analyzing microbe dynamics in response to fracking.</title>
        <authorList>
            <person name="Lamendella R."/>
        </authorList>
    </citation>
    <scope>NUCLEOTIDE SEQUENCE [LARGE SCALE GENOMIC DNA]</scope>
    <source>
        <strain evidence="3 4">99A</strain>
    </source>
</reference>
<keyword evidence="1" id="KW-0233">DNA recombination</keyword>
<dbReference type="SUPFAM" id="SSF56349">
    <property type="entry name" value="DNA breaking-rejoining enzymes"/>
    <property type="match status" value="1"/>
</dbReference>
<organism evidence="3 4">
    <name type="scientific">Vibrio diazotrophicus</name>
    <dbReference type="NCBI Taxonomy" id="685"/>
    <lineage>
        <taxon>Bacteria</taxon>
        <taxon>Pseudomonadati</taxon>
        <taxon>Pseudomonadota</taxon>
        <taxon>Gammaproteobacteria</taxon>
        <taxon>Vibrionales</taxon>
        <taxon>Vibrionaceae</taxon>
        <taxon>Vibrio</taxon>
    </lineage>
</organism>